<name>A0ABU7BHT8_9TELE</name>
<dbReference type="EMBL" id="JAHUTI010055730">
    <property type="protein sequence ID" value="MED6250221.1"/>
    <property type="molecule type" value="Genomic_DNA"/>
</dbReference>
<feature type="non-terminal residue" evidence="1">
    <location>
        <position position="1"/>
    </location>
</feature>
<accession>A0ABU7BHT8</accession>
<protein>
    <submittedName>
        <fullName evidence="1">Uncharacterized protein</fullName>
    </submittedName>
</protein>
<dbReference type="Proteomes" id="UP001345963">
    <property type="component" value="Unassembled WGS sequence"/>
</dbReference>
<proteinExistence type="predicted"/>
<evidence type="ECO:0000313" key="2">
    <source>
        <dbReference type="Proteomes" id="UP001345963"/>
    </source>
</evidence>
<gene>
    <name evidence="1" type="ORF">ATANTOWER_027114</name>
</gene>
<keyword evidence="2" id="KW-1185">Reference proteome</keyword>
<reference evidence="1 2" key="1">
    <citation type="submission" date="2021-07" db="EMBL/GenBank/DDBJ databases">
        <authorList>
            <person name="Palmer J.M."/>
        </authorList>
    </citation>
    <scope>NUCLEOTIDE SEQUENCE [LARGE SCALE GENOMIC DNA]</scope>
    <source>
        <strain evidence="1 2">AT_MEX2019</strain>
        <tissue evidence="1">Muscle</tissue>
    </source>
</reference>
<sequence>VQCVWKAPQEAGPVLQSPELPVSHQICNSVLVHLGSSDHLWTLLGRSSFSC</sequence>
<organism evidence="1 2">
    <name type="scientific">Ataeniobius toweri</name>
    <dbReference type="NCBI Taxonomy" id="208326"/>
    <lineage>
        <taxon>Eukaryota</taxon>
        <taxon>Metazoa</taxon>
        <taxon>Chordata</taxon>
        <taxon>Craniata</taxon>
        <taxon>Vertebrata</taxon>
        <taxon>Euteleostomi</taxon>
        <taxon>Actinopterygii</taxon>
        <taxon>Neopterygii</taxon>
        <taxon>Teleostei</taxon>
        <taxon>Neoteleostei</taxon>
        <taxon>Acanthomorphata</taxon>
        <taxon>Ovalentaria</taxon>
        <taxon>Atherinomorphae</taxon>
        <taxon>Cyprinodontiformes</taxon>
        <taxon>Goodeidae</taxon>
        <taxon>Ataeniobius</taxon>
    </lineage>
</organism>
<evidence type="ECO:0000313" key="1">
    <source>
        <dbReference type="EMBL" id="MED6250221.1"/>
    </source>
</evidence>
<comment type="caution">
    <text evidence="1">The sequence shown here is derived from an EMBL/GenBank/DDBJ whole genome shotgun (WGS) entry which is preliminary data.</text>
</comment>